<dbReference type="STRING" id="2010991.A0A3M2SHN5"/>
<dbReference type="Proteomes" id="UP000277212">
    <property type="component" value="Unassembled WGS sequence"/>
</dbReference>
<reference evidence="2 3" key="1">
    <citation type="submission" date="2017-06" db="EMBL/GenBank/DDBJ databases">
        <title>Comparative genomic analysis of Ambrosia Fusariam Clade fungi.</title>
        <authorList>
            <person name="Stajich J.E."/>
            <person name="Carrillo J."/>
            <person name="Kijimoto T."/>
            <person name="Eskalen A."/>
            <person name="O'Donnell K."/>
            <person name="Kasson M."/>
        </authorList>
    </citation>
    <scope>NUCLEOTIDE SEQUENCE [LARGE SCALE GENOMIC DNA]</scope>
    <source>
        <strain evidence="2">UCR3666</strain>
    </source>
</reference>
<evidence type="ECO:0000259" key="1">
    <source>
        <dbReference type="Pfam" id="PF05368"/>
    </source>
</evidence>
<sequence length="324" mass="35863">MTQIGIFPASGALGTSTYSHLLSIFPNNRVTLISRFPEKVPQNYIVNGVTTRQASYELSAEDLESAFRGLDILFLISYPSHVHQYRTKVQTKAIDAAHKAGVKHIFYSSLGFASLDKDTTKAEVMGAHLDSEAHLKELSRKDPGFSWTSIREGLYSESFPIYTAFFDIKNASSEILIPHDGTGPGISWVKRDELGEATAKLIASYAESPSEFKYTNQVVTLTGPKSWSLAETVQVLSKAVNKEVRIRQVSVDDYAAQTQVVGRFGSKELATTWATAWEAIRAGETEAVTETLREILGREPEAFDKTIGDLVKVNQEILYWNSDA</sequence>
<dbReference type="SUPFAM" id="SSF51735">
    <property type="entry name" value="NAD(P)-binding Rossmann-fold domains"/>
    <property type="match status" value="1"/>
</dbReference>
<dbReference type="Gene3D" id="3.90.25.10">
    <property type="entry name" value="UDP-galactose 4-epimerase, domain 1"/>
    <property type="match status" value="1"/>
</dbReference>
<dbReference type="InterPro" id="IPR036291">
    <property type="entry name" value="NAD(P)-bd_dom_sf"/>
</dbReference>
<dbReference type="PANTHER" id="PTHR47129">
    <property type="entry name" value="QUINONE OXIDOREDUCTASE 2"/>
    <property type="match status" value="1"/>
</dbReference>
<name>A0A3M2SHN5_9HYPO</name>
<dbReference type="Pfam" id="PF05368">
    <property type="entry name" value="NmrA"/>
    <property type="match status" value="1"/>
</dbReference>
<accession>A0A3M2SHN5</accession>
<keyword evidence="3" id="KW-1185">Reference proteome</keyword>
<organism evidence="2 3">
    <name type="scientific">Fusarium kuroshium</name>
    <dbReference type="NCBI Taxonomy" id="2010991"/>
    <lineage>
        <taxon>Eukaryota</taxon>
        <taxon>Fungi</taxon>
        <taxon>Dikarya</taxon>
        <taxon>Ascomycota</taxon>
        <taxon>Pezizomycotina</taxon>
        <taxon>Sordariomycetes</taxon>
        <taxon>Hypocreomycetidae</taxon>
        <taxon>Hypocreales</taxon>
        <taxon>Nectriaceae</taxon>
        <taxon>Fusarium</taxon>
        <taxon>Fusarium solani species complex</taxon>
    </lineage>
</organism>
<comment type="caution">
    <text evidence="2">The sequence shown here is derived from an EMBL/GenBank/DDBJ whole genome shotgun (WGS) entry which is preliminary data.</text>
</comment>
<dbReference type="OrthoDB" id="419598at2759"/>
<evidence type="ECO:0000313" key="3">
    <source>
        <dbReference type="Proteomes" id="UP000277212"/>
    </source>
</evidence>
<protein>
    <recommendedName>
        <fullName evidence="1">NmrA-like domain-containing protein</fullName>
    </recommendedName>
</protein>
<feature type="domain" description="NmrA-like" evidence="1">
    <location>
        <begin position="3"/>
        <end position="255"/>
    </location>
</feature>
<dbReference type="InterPro" id="IPR052718">
    <property type="entry name" value="NmrA-type_oxidoreductase"/>
</dbReference>
<dbReference type="AlphaFoldDB" id="A0A3M2SHN5"/>
<dbReference type="PANTHER" id="PTHR47129:SF1">
    <property type="entry name" value="NMRA-LIKE DOMAIN-CONTAINING PROTEIN"/>
    <property type="match status" value="1"/>
</dbReference>
<dbReference type="EMBL" id="NKUJ01000038">
    <property type="protein sequence ID" value="RMJ17066.1"/>
    <property type="molecule type" value="Genomic_DNA"/>
</dbReference>
<dbReference type="Gene3D" id="3.40.50.720">
    <property type="entry name" value="NAD(P)-binding Rossmann-like Domain"/>
    <property type="match status" value="1"/>
</dbReference>
<gene>
    <name evidence="2" type="ORF">CDV36_003288</name>
</gene>
<proteinExistence type="predicted"/>
<dbReference type="InterPro" id="IPR008030">
    <property type="entry name" value="NmrA-like"/>
</dbReference>
<evidence type="ECO:0000313" key="2">
    <source>
        <dbReference type="EMBL" id="RMJ17066.1"/>
    </source>
</evidence>